<dbReference type="Proteomes" id="UP000198403">
    <property type="component" value="Unassembled WGS sequence"/>
</dbReference>
<evidence type="ECO:0000256" key="3">
    <source>
        <dbReference type="ARBA" id="ARBA00023125"/>
    </source>
</evidence>
<evidence type="ECO:0000313" key="6">
    <source>
        <dbReference type="EMBL" id="SNR22973.1"/>
    </source>
</evidence>
<dbReference type="InterPro" id="IPR036390">
    <property type="entry name" value="WH_DNA-bd_sf"/>
</dbReference>
<keyword evidence="3 6" id="KW-0238">DNA-binding</keyword>
<dbReference type="EMBL" id="FZNO01000001">
    <property type="protein sequence ID" value="SNR22973.1"/>
    <property type="molecule type" value="Genomic_DNA"/>
</dbReference>
<dbReference type="CDD" id="cd05466">
    <property type="entry name" value="PBP2_LTTR_substrate"/>
    <property type="match status" value="1"/>
</dbReference>
<evidence type="ECO:0000256" key="4">
    <source>
        <dbReference type="ARBA" id="ARBA00023163"/>
    </source>
</evidence>
<evidence type="ECO:0000256" key="1">
    <source>
        <dbReference type="ARBA" id="ARBA00009437"/>
    </source>
</evidence>
<dbReference type="Gene3D" id="1.10.10.10">
    <property type="entry name" value="Winged helix-like DNA-binding domain superfamily/Winged helix DNA-binding domain"/>
    <property type="match status" value="1"/>
</dbReference>
<dbReference type="PROSITE" id="PS50931">
    <property type="entry name" value="HTH_LYSR"/>
    <property type="match status" value="1"/>
</dbReference>
<dbReference type="OrthoDB" id="9803735at2"/>
<keyword evidence="2" id="KW-0805">Transcription regulation</keyword>
<dbReference type="SUPFAM" id="SSF46785">
    <property type="entry name" value="Winged helix' DNA-binding domain"/>
    <property type="match status" value="1"/>
</dbReference>
<name>A0A238UN93_9ACTN</name>
<dbReference type="FunFam" id="1.10.10.10:FF:000001">
    <property type="entry name" value="LysR family transcriptional regulator"/>
    <property type="match status" value="1"/>
</dbReference>
<dbReference type="InterPro" id="IPR050950">
    <property type="entry name" value="HTH-type_LysR_regulators"/>
</dbReference>
<sequence>MPERHTVGDVDLRRVEHFLAVVDEGTVTAAADRIRLAQPALSRQLFQLERELGIRLFDRTRGRLSLTPAGRDFVPVARELVALAERTQAAARTLAEGVLRRLVLAAPTATLMELVAPFLGTLGEEDPLVLVREVSPSRAYSALGTGADLAISPAPVTGRLAHRRLGAVLLRVYVSPDHPWSRRPTRRVELAELVEEPLILLPQDNTSRVELDLAVAEAGLAYDRVEECAVARVIQAHAAAGRGVGVVTDLPRFGARSLTIADPRGAGEAALHIVLNAAWDPAHFAAEAIESMAGRIGSFLATVDGAIR</sequence>
<reference evidence="6 7" key="1">
    <citation type="submission" date="2017-06" db="EMBL/GenBank/DDBJ databases">
        <authorList>
            <person name="Kim H.J."/>
            <person name="Triplett B.A."/>
        </authorList>
    </citation>
    <scope>NUCLEOTIDE SEQUENCE [LARGE SCALE GENOMIC DNA]</scope>
    <source>
        <strain evidence="6 7">DSM 44272</strain>
    </source>
</reference>
<dbReference type="SUPFAM" id="SSF53850">
    <property type="entry name" value="Periplasmic binding protein-like II"/>
    <property type="match status" value="1"/>
</dbReference>
<dbReference type="GO" id="GO:0003677">
    <property type="term" value="F:DNA binding"/>
    <property type="evidence" value="ECO:0007669"/>
    <property type="project" value="UniProtKB-KW"/>
</dbReference>
<evidence type="ECO:0000313" key="7">
    <source>
        <dbReference type="Proteomes" id="UP000198403"/>
    </source>
</evidence>
<accession>A0A238UN93</accession>
<dbReference type="Pfam" id="PF03466">
    <property type="entry name" value="LysR_substrate"/>
    <property type="match status" value="1"/>
</dbReference>
<dbReference type="GO" id="GO:0003700">
    <property type="term" value="F:DNA-binding transcription factor activity"/>
    <property type="evidence" value="ECO:0007669"/>
    <property type="project" value="InterPro"/>
</dbReference>
<gene>
    <name evidence="6" type="ORF">SAMN06272737_10122</name>
</gene>
<proteinExistence type="inferred from homology"/>
<dbReference type="PRINTS" id="PR00039">
    <property type="entry name" value="HTHLYSR"/>
</dbReference>
<dbReference type="GO" id="GO:0005829">
    <property type="term" value="C:cytosol"/>
    <property type="evidence" value="ECO:0007669"/>
    <property type="project" value="TreeGrafter"/>
</dbReference>
<dbReference type="Gene3D" id="3.40.190.290">
    <property type="match status" value="1"/>
</dbReference>
<evidence type="ECO:0000259" key="5">
    <source>
        <dbReference type="PROSITE" id="PS50931"/>
    </source>
</evidence>
<dbReference type="PANTHER" id="PTHR30419:SF29">
    <property type="entry name" value="LYSR-FAMILY TRANSCRIPTIONAL REGULATOR"/>
    <property type="match status" value="1"/>
</dbReference>
<dbReference type="PANTHER" id="PTHR30419">
    <property type="entry name" value="HTH-TYPE TRANSCRIPTIONAL REGULATOR YBHD"/>
    <property type="match status" value="1"/>
</dbReference>
<dbReference type="AlphaFoldDB" id="A0A238UN93"/>
<keyword evidence="7" id="KW-1185">Reference proteome</keyword>
<dbReference type="InterPro" id="IPR036388">
    <property type="entry name" value="WH-like_DNA-bd_sf"/>
</dbReference>
<dbReference type="InterPro" id="IPR000847">
    <property type="entry name" value="LysR_HTH_N"/>
</dbReference>
<comment type="similarity">
    <text evidence="1">Belongs to the LysR transcriptional regulatory family.</text>
</comment>
<evidence type="ECO:0000256" key="2">
    <source>
        <dbReference type="ARBA" id="ARBA00023015"/>
    </source>
</evidence>
<dbReference type="InterPro" id="IPR005119">
    <property type="entry name" value="LysR_subst-bd"/>
</dbReference>
<protein>
    <submittedName>
        <fullName evidence="6">DNA-binding transcriptional regulator, LysR family</fullName>
    </submittedName>
</protein>
<keyword evidence="4" id="KW-0804">Transcription</keyword>
<organism evidence="6 7">
    <name type="scientific">Blastococcus mobilis</name>
    <dbReference type="NCBI Taxonomy" id="1938746"/>
    <lineage>
        <taxon>Bacteria</taxon>
        <taxon>Bacillati</taxon>
        <taxon>Actinomycetota</taxon>
        <taxon>Actinomycetes</taxon>
        <taxon>Geodermatophilales</taxon>
        <taxon>Geodermatophilaceae</taxon>
        <taxon>Blastococcus</taxon>
    </lineage>
</organism>
<dbReference type="Pfam" id="PF00126">
    <property type="entry name" value="HTH_1"/>
    <property type="match status" value="1"/>
</dbReference>
<feature type="domain" description="HTH lysR-type" evidence="5">
    <location>
        <begin position="10"/>
        <end position="67"/>
    </location>
</feature>